<evidence type="ECO:0000313" key="1">
    <source>
        <dbReference type="EMBL" id="QWG18718.1"/>
    </source>
</evidence>
<reference evidence="1" key="1">
    <citation type="submission" date="2021-06" db="EMBL/GenBank/DDBJ databases">
        <title>Bradyrhizobium sp. S2-11-2 Genome sequencing.</title>
        <authorList>
            <person name="Jin L."/>
        </authorList>
    </citation>
    <scope>NUCLEOTIDE SEQUENCE</scope>
    <source>
        <strain evidence="1">S2-11-2</strain>
    </source>
</reference>
<evidence type="ECO:0000313" key="2">
    <source>
        <dbReference type="Proteomes" id="UP000680805"/>
    </source>
</evidence>
<organism evidence="1 2">
    <name type="scientific">Bradyrhizobium sediminis</name>
    <dbReference type="NCBI Taxonomy" id="2840469"/>
    <lineage>
        <taxon>Bacteria</taxon>
        <taxon>Pseudomonadati</taxon>
        <taxon>Pseudomonadota</taxon>
        <taxon>Alphaproteobacteria</taxon>
        <taxon>Hyphomicrobiales</taxon>
        <taxon>Nitrobacteraceae</taxon>
        <taxon>Bradyrhizobium</taxon>
    </lineage>
</organism>
<dbReference type="KEGG" id="bsei:KMZ68_02125"/>
<accession>A0A975RT83</accession>
<gene>
    <name evidence="1" type="ORF">KMZ68_02125</name>
</gene>
<evidence type="ECO:0008006" key="3">
    <source>
        <dbReference type="Google" id="ProtNLM"/>
    </source>
</evidence>
<dbReference type="EMBL" id="CP076135">
    <property type="protein sequence ID" value="QWG18718.1"/>
    <property type="molecule type" value="Genomic_DNA"/>
</dbReference>
<sequence>MAVTSRYLTFDGQFESGVLGAFRIIRGFANLKDLAEISVPYEMEDATGGTVIGQQRKLDVQHAELIRKYLEGGEQRFLPEVILSIRCKLDEETDKNGNPIGVRSADDDKLKIGRVLKSPSIRVHRLRVERKQIESIRTDKLIRRVDGNHRLALAADLKDDPAVPTKFLASFCFVLLGPASEEADDYSESLIFHTINSTALALESEHALKLILGQPSDYDMSAESEFAFSPELHFTRLLRDGLLNLPVPTQERLGARPLTNLRAAVHGLLELDPGFAKDLPTLRTHSQTLLASLTDIVTRLEPDQPQLCKKEFFIELAARVWKSTEGQSEHNLRVNNSVAILAQIGEWLGKDGMIALRDHQSLSAQILEIFTVVRSRLPKRVFLARWYPTEKDGEEYTRGKLRLKGVQSAVDQCSAELDVSLSLVDMGTETGGTFPIHSAMYDAIASADIIVIDLTGVRPNVCVEAGYALRNHEQNRLIFMFQPTDTQKAVPFDLNTFRYEPFTDTGEIPDKLKPHISAIIRGASAGTV</sequence>
<proteinExistence type="predicted"/>
<name>A0A975RT83_9BRAD</name>
<dbReference type="RefSeq" id="WP_215614275.1">
    <property type="nucleotide sequence ID" value="NZ_CP076135.1"/>
</dbReference>
<dbReference type="Proteomes" id="UP000680805">
    <property type="component" value="Chromosome"/>
</dbReference>
<dbReference type="AlphaFoldDB" id="A0A975RT83"/>
<protein>
    <recommendedName>
        <fullName evidence="3">DGQHR domain-containing protein</fullName>
    </recommendedName>
</protein>